<proteinExistence type="predicted"/>
<protein>
    <recommendedName>
        <fullName evidence="5">Flagellar protein FliT</fullName>
    </recommendedName>
</protein>
<evidence type="ECO:0000256" key="1">
    <source>
        <dbReference type="ARBA" id="ARBA00004514"/>
    </source>
</evidence>
<evidence type="ECO:0000256" key="3">
    <source>
        <dbReference type="ARBA" id="ARBA00022795"/>
    </source>
</evidence>
<keyword evidence="4" id="KW-0143">Chaperone</keyword>
<keyword evidence="7" id="KW-1185">Reference proteome</keyword>
<dbReference type="Gene3D" id="1.20.58.380">
    <property type="entry name" value="Flagellar protein flit"/>
    <property type="match status" value="1"/>
</dbReference>
<organism evidence="6 7">
    <name type="scientific">Neptunomonas antarctica</name>
    <dbReference type="NCBI Taxonomy" id="619304"/>
    <lineage>
        <taxon>Bacteria</taxon>
        <taxon>Pseudomonadati</taxon>
        <taxon>Pseudomonadota</taxon>
        <taxon>Gammaproteobacteria</taxon>
        <taxon>Oceanospirillales</taxon>
        <taxon>Oceanospirillaceae</taxon>
        <taxon>Neptunomonas</taxon>
    </lineage>
</organism>
<evidence type="ECO:0000256" key="5">
    <source>
        <dbReference type="ARBA" id="ARBA00093797"/>
    </source>
</evidence>
<keyword evidence="3" id="KW-1005">Bacterial flagellum biogenesis</keyword>
<dbReference type="AlphaFoldDB" id="A0A1N7JC23"/>
<reference evidence="7" key="1">
    <citation type="submission" date="2017-01" db="EMBL/GenBank/DDBJ databases">
        <authorList>
            <person name="Varghese N."/>
            <person name="Submissions S."/>
        </authorList>
    </citation>
    <scope>NUCLEOTIDE SEQUENCE [LARGE SCALE GENOMIC DNA]</scope>
    <source>
        <strain evidence="7">DSM 22306</strain>
    </source>
</reference>
<comment type="subcellular location">
    <subcellularLocation>
        <location evidence="1">Cytoplasm</location>
        <location evidence="1">Cytosol</location>
    </subcellularLocation>
</comment>
<evidence type="ECO:0000256" key="4">
    <source>
        <dbReference type="ARBA" id="ARBA00023186"/>
    </source>
</evidence>
<dbReference type="GO" id="GO:0044781">
    <property type="term" value="P:bacterial-type flagellum organization"/>
    <property type="evidence" value="ECO:0007669"/>
    <property type="project" value="UniProtKB-KW"/>
</dbReference>
<evidence type="ECO:0000313" key="6">
    <source>
        <dbReference type="EMBL" id="SIS46811.1"/>
    </source>
</evidence>
<dbReference type="OrthoDB" id="9933965at2"/>
<dbReference type="Pfam" id="PF05400">
    <property type="entry name" value="FliT"/>
    <property type="match status" value="1"/>
</dbReference>
<accession>A0A1N7JC23</accession>
<dbReference type="InterPro" id="IPR008622">
    <property type="entry name" value="FliT"/>
</dbReference>
<name>A0A1N7JC23_9GAMM</name>
<evidence type="ECO:0000256" key="2">
    <source>
        <dbReference type="ARBA" id="ARBA00022490"/>
    </source>
</evidence>
<dbReference type="RefSeq" id="WP_054343052.1">
    <property type="nucleotide sequence ID" value="NZ_FTOE01000001.1"/>
</dbReference>
<dbReference type="Proteomes" id="UP000185999">
    <property type="component" value="Unassembled WGS sequence"/>
</dbReference>
<dbReference type="EMBL" id="FTOE01000001">
    <property type="protein sequence ID" value="SIS46811.1"/>
    <property type="molecule type" value="Genomic_DNA"/>
</dbReference>
<sequence length="101" mass="11613">MLAIIKQVFDITQEINQLCLNNEWQKIEQLQANRAQLIQQAEQLSIPDNESSSLEIDRLIREIQKTDALMMPKITQQIQALANERKKATQGAKMTKAYQST</sequence>
<keyword evidence="2" id="KW-0963">Cytoplasm</keyword>
<evidence type="ECO:0000313" key="7">
    <source>
        <dbReference type="Proteomes" id="UP000185999"/>
    </source>
</evidence>
<gene>
    <name evidence="6" type="ORF">SAMN05421760_101918</name>
</gene>